<reference evidence="1" key="1">
    <citation type="submission" date="2020-12" db="EMBL/GenBank/DDBJ databases">
        <title>Devosia sp. MSA67 isolated from Mo River.</title>
        <authorList>
            <person name="Ma F."/>
            <person name="Zi Z."/>
        </authorList>
    </citation>
    <scope>NUCLEOTIDE SEQUENCE</scope>
    <source>
        <strain evidence="1">MSA67</strain>
    </source>
</reference>
<name>A0A934J1T2_9HYPH</name>
<dbReference type="RefSeq" id="WP_198877394.1">
    <property type="nucleotide sequence ID" value="NZ_JAEKMH010000004.1"/>
</dbReference>
<comment type="caution">
    <text evidence="1">The sequence shown here is derived from an EMBL/GenBank/DDBJ whole genome shotgun (WGS) entry which is preliminary data.</text>
</comment>
<dbReference type="Proteomes" id="UP000602124">
    <property type="component" value="Unassembled WGS sequence"/>
</dbReference>
<evidence type="ECO:0000313" key="2">
    <source>
        <dbReference type="Proteomes" id="UP000602124"/>
    </source>
</evidence>
<keyword evidence="2" id="KW-1185">Reference proteome</keyword>
<gene>
    <name evidence="1" type="ORF">JEQ47_15785</name>
</gene>
<sequence>MQAFTDFRTAVALDDKCHFLAFFERHRLGAIEEKLLEPLSFYGAYTAGKLTQEQYLEQYDDHDAAAREAAAGIDCADAARTSSMIVPLRGQIAQMVYADLMIAYQLGEITAEQQNAAMAYENMIGPLYGEANWPSFVQSASVLARSLIDEANTGDTGYSIFGDDSLGGLGGAGGLIGDGDPYGFYAEGENGFYLQSLIDSSLGVADTILFEMIAQQFGYRRIESATPGESWFRDQLATPTFEPVFDLLDLPGRYEALGMGTRFYAVLGVSMGDEMRLMTFGEGADRMRDGTVTFLVHPPKEGLAIQGYDLVRSQEWWDGATRYEGELVIDTCLGGPCFAMPAALLEALATAPSGTEYRFFFSDQPEGFETVPDDPRVQSGWNYKAVYRREMLAAGS</sequence>
<proteinExistence type="predicted"/>
<accession>A0A934J1T2</accession>
<organism evidence="1 2">
    <name type="scientific">Devosia sediminis</name>
    <dbReference type="NCBI Taxonomy" id="2798801"/>
    <lineage>
        <taxon>Bacteria</taxon>
        <taxon>Pseudomonadati</taxon>
        <taxon>Pseudomonadota</taxon>
        <taxon>Alphaproteobacteria</taxon>
        <taxon>Hyphomicrobiales</taxon>
        <taxon>Devosiaceae</taxon>
        <taxon>Devosia</taxon>
    </lineage>
</organism>
<evidence type="ECO:0000313" key="1">
    <source>
        <dbReference type="EMBL" id="MBJ3786185.1"/>
    </source>
</evidence>
<dbReference type="EMBL" id="JAEKMH010000004">
    <property type="protein sequence ID" value="MBJ3786185.1"/>
    <property type="molecule type" value="Genomic_DNA"/>
</dbReference>
<protein>
    <submittedName>
        <fullName evidence="1">Uncharacterized protein</fullName>
    </submittedName>
</protein>
<dbReference type="AlphaFoldDB" id="A0A934J1T2"/>